<keyword evidence="9 11" id="KW-0472">Membrane</keyword>
<dbReference type="GO" id="GO:0016887">
    <property type="term" value="F:ATP hydrolysis activity"/>
    <property type="evidence" value="ECO:0007669"/>
    <property type="project" value="InterPro"/>
</dbReference>
<evidence type="ECO:0000256" key="8">
    <source>
        <dbReference type="ARBA" id="ARBA00022989"/>
    </source>
</evidence>
<dbReference type="PROSITE" id="PS50893">
    <property type="entry name" value="ABC_TRANSPORTER_2"/>
    <property type="match status" value="2"/>
</dbReference>
<feature type="transmembrane region" description="Helical" evidence="11">
    <location>
        <begin position="1269"/>
        <end position="1289"/>
    </location>
</feature>
<gene>
    <name evidence="13" type="ORF">MANES_04G101900v8</name>
</gene>
<feature type="transmembrane region" description="Helical" evidence="11">
    <location>
        <begin position="747"/>
        <end position="774"/>
    </location>
</feature>
<dbReference type="FunFam" id="3.40.50.300:FF:000059">
    <property type="entry name" value="ABC transporter G family member 40"/>
    <property type="match status" value="1"/>
</dbReference>
<protein>
    <recommendedName>
        <fullName evidence="12">ABC transporter domain-containing protein</fullName>
    </recommendedName>
</protein>
<keyword evidence="7" id="KW-0067">ATP-binding</keyword>
<feature type="domain" description="ABC transporter" evidence="12">
    <location>
        <begin position="152"/>
        <end position="425"/>
    </location>
</feature>
<dbReference type="InterPro" id="IPR013525">
    <property type="entry name" value="ABC2_TM"/>
</dbReference>
<feature type="transmembrane region" description="Helical" evidence="11">
    <location>
        <begin position="1296"/>
        <end position="1313"/>
    </location>
</feature>
<dbReference type="Pfam" id="PF19055">
    <property type="entry name" value="ABC2_membrane_7"/>
    <property type="match status" value="1"/>
</dbReference>
<evidence type="ECO:0000313" key="14">
    <source>
        <dbReference type="Proteomes" id="UP000091857"/>
    </source>
</evidence>
<dbReference type="InterPro" id="IPR003439">
    <property type="entry name" value="ABC_transporter-like_ATP-bd"/>
</dbReference>
<dbReference type="InterPro" id="IPR013581">
    <property type="entry name" value="PDR_assoc"/>
</dbReference>
<dbReference type="Pfam" id="PF14510">
    <property type="entry name" value="ABC_trans_N"/>
    <property type="match status" value="1"/>
</dbReference>
<keyword evidence="5" id="KW-0677">Repeat</keyword>
<dbReference type="OrthoDB" id="66620at2759"/>
<evidence type="ECO:0000256" key="7">
    <source>
        <dbReference type="ARBA" id="ARBA00022840"/>
    </source>
</evidence>
<feature type="transmembrane region" description="Helical" evidence="11">
    <location>
        <begin position="554"/>
        <end position="573"/>
    </location>
</feature>
<keyword evidence="3" id="KW-0813">Transport</keyword>
<feature type="transmembrane region" description="Helical" evidence="11">
    <location>
        <begin position="664"/>
        <end position="686"/>
    </location>
</feature>
<sequence length="1434" mass="162230">MEGPEVYVGGGSFRRGDSSIWRSNAMDTFSKSSREEDDEEALKWAALERLPTYDRLKKGILTTSKGEASEIYVQDLGFQERRTLVDRLVNVAEEDNERFLLNLKNRIERVGIELPTIEVRFEHLNIETEAHVGNRALPTFINFSIDMVEGFLNKLHILPSRKKRLSILQDISGIIKPRRMTLLLGPPSSGKTTLLLALAGKLDPKLKFSGRVTFNGHEMNEFVPQRTAAYISQYDKHIGEMTVRETLAFSARCQGVGHRYEMLTELLRREKASNIKPDSDLDVFMKAIATEGQETSVITDYILKVLGLEVCADIMVGNEMLRGVSGGQRKRVTTGEMLVGPAKALFMDEISTGLDSSTTFQIVNSIKQYIKILNGTAVISLLQPAPETYDLFDDIILLSDGWIVYQGPREHVLEFFEFMGFKCPERKGVADFLQEVTSRKDQQQYWTRKDDPYCFVTVQQFSEAFQSFHVGRNLQAELSTPFDKTKSHPAALTTKKYGVGKMELLKACFSRELLLMKRNSFVYIFKLSQLTIMAIIAMTLFLRTEMHRESVIDGGIYVGALFYSVVFIMFNGLSEISMTISKLPVFYKQRNLLFYPAWAFSLPPWIIKIPITLVQVALWVFITYYVIGYDPYVGRLFRQYLLLVLVSQMASALFRFIAAAGRDMIVANTFGSFALLTLFALGGFILSRDNIKKWWIWGYWISPLMYGQNAIVVNEFLGKSWSRVLPNSSEPLGVEVLKSRGFFTNAYWYWIGVGALVGFTLLYNLCFTLALTFLGPLQKPQAVISEDSPSDESGSDHQTSAKSGSGSGSSSARAEVRVNSSHQNKKGMVLPFEPHFITFDEIRYSVDMPQEMKNQGVTEDKLELLRGVSGSFRPGVLTALMGVSGAGKTTLMDVLAGRKTGGYIEGNITISGYPKKQETFARISGYCEQNDIHSPHVTVYESLLYSAWLRLSPDVSSETRKMFIEQVMHLVELEPLRQALVGLPGVSGLSTEQRKRLTIAVELVANPSIIFMDEPTSGLDARAAAIVMRTVRNTVDTGRTVVCTIHQPSIDIFEAFDELFLMKRGGQEIYVGPLGRHSCHLIKYFEGIEGVPNIKDAYNPATWMLEVTSSAQESVLGVDFAAVYRNSELYRSNKEMIEKLSTPAPDSKDLYFPSKYSQSFFTQCMACLWKQRWSYWRNPPYTAVRLLFTTVIALMFGTMFWNLGSKTKKRQDLFNAMGSMYAAIVFLGVQNASSVQPVVAVERSVFYRERAAGMYSPLPYAFAQVLIELPYIFIQSVVYGLIVYAMIGFEWNAAKFFWYLFFMYFTLLYYTFYGMMSVAATPNQHVGAIVSSAFYSLWNLFSGFIIPRPRIPVWWRWYAWACPVAYTLYGLISSQFGDLKHTLESGETVEDFVRSYFGFRHELLGAVAAAVVGFATLFAFIFAICIKFFNYQRR</sequence>
<dbReference type="Gene3D" id="3.40.50.300">
    <property type="entry name" value="P-loop containing nucleotide triphosphate hydrolases"/>
    <property type="match status" value="2"/>
</dbReference>
<comment type="subcellular location">
    <subcellularLocation>
        <location evidence="1">Membrane</location>
        <topology evidence="1">Multi-pass membrane protein</topology>
    </subcellularLocation>
</comment>
<evidence type="ECO:0000256" key="4">
    <source>
        <dbReference type="ARBA" id="ARBA00022692"/>
    </source>
</evidence>
<proteinExistence type="inferred from homology"/>
<feature type="transmembrane region" description="Helical" evidence="11">
    <location>
        <begin position="1325"/>
        <end position="1346"/>
    </location>
</feature>
<evidence type="ECO:0000313" key="13">
    <source>
        <dbReference type="EMBL" id="OAY52677.1"/>
    </source>
</evidence>
<dbReference type="InterPro" id="IPR029481">
    <property type="entry name" value="ABC_trans_N"/>
</dbReference>
<feature type="transmembrane region" description="Helical" evidence="11">
    <location>
        <begin position="1353"/>
        <end position="1372"/>
    </location>
</feature>
<evidence type="ECO:0000256" key="6">
    <source>
        <dbReference type="ARBA" id="ARBA00022741"/>
    </source>
</evidence>
<keyword evidence="6" id="KW-0547">Nucleotide-binding</keyword>
<dbReference type="PANTHER" id="PTHR48040">
    <property type="entry name" value="PLEIOTROPIC DRUG RESISTANCE PROTEIN 1-LIKE ISOFORM X1"/>
    <property type="match status" value="1"/>
</dbReference>
<feature type="region of interest" description="Disordered" evidence="10">
    <location>
        <begin position="784"/>
        <end position="822"/>
    </location>
</feature>
<dbReference type="GO" id="GO:0140359">
    <property type="term" value="F:ABC-type transporter activity"/>
    <property type="evidence" value="ECO:0007669"/>
    <property type="project" value="InterPro"/>
</dbReference>
<dbReference type="Pfam" id="PF08370">
    <property type="entry name" value="PDR_assoc"/>
    <property type="match status" value="1"/>
</dbReference>
<evidence type="ECO:0000256" key="11">
    <source>
        <dbReference type="SAM" id="Phobius"/>
    </source>
</evidence>
<feature type="transmembrane region" description="Helical" evidence="11">
    <location>
        <begin position="1403"/>
        <end position="1429"/>
    </location>
</feature>
<keyword evidence="4 11" id="KW-0812">Transmembrane</keyword>
<comment type="similarity">
    <text evidence="2">Belongs to the ABC transporter superfamily. ABCG family. PDR (TC 3.A.1.205) subfamily.</text>
</comment>
<dbReference type="EMBL" id="CM004390">
    <property type="protein sequence ID" value="OAY52677.1"/>
    <property type="molecule type" value="Genomic_DNA"/>
</dbReference>
<feature type="transmembrane region" description="Helical" evidence="11">
    <location>
        <begin position="1182"/>
        <end position="1201"/>
    </location>
</feature>
<name>A0A2C9W1E8_MANES</name>
<feature type="transmembrane region" description="Helical" evidence="11">
    <location>
        <begin position="639"/>
        <end position="658"/>
    </location>
</feature>
<accession>A0A2C9W1E8</accession>
<keyword evidence="8 11" id="KW-1133">Transmembrane helix</keyword>
<feature type="transmembrane region" description="Helical" evidence="11">
    <location>
        <begin position="521"/>
        <end position="542"/>
    </location>
</feature>
<feature type="transmembrane region" description="Helical" evidence="11">
    <location>
        <begin position="1213"/>
        <end position="1229"/>
    </location>
</feature>
<feature type="transmembrane region" description="Helical" evidence="11">
    <location>
        <begin position="605"/>
        <end position="627"/>
    </location>
</feature>
<dbReference type="InterPro" id="IPR027417">
    <property type="entry name" value="P-loop_NTPase"/>
</dbReference>
<evidence type="ECO:0000256" key="1">
    <source>
        <dbReference type="ARBA" id="ARBA00004141"/>
    </source>
</evidence>
<dbReference type="OMA" id="NGEECTN"/>
<dbReference type="Pfam" id="PF00005">
    <property type="entry name" value="ABC_tran"/>
    <property type="match status" value="2"/>
</dbReference>
<dbReference type="InterPro" id="IPR003593">
    <property type="entry name" value="AAA+_ATPase"/>
</dbReference>
<evidence type="ECO:0000256" key="3">
    <source>
        <dbReference type="ARBA" id="ARBA00022448"/>
    </source>
</evidence>
<dbReference type="GO" id="GO:0005524">
    <property type="term" value="F:ATP binding"/>
    <property type="evidence" value="ECO:0007669"/>
    <property type="project" value="UniProtKB-KW"/>
</dbReference>
<feature type="domain" description="ABC transporter" evidence="12">
    <location>
        <begin position="837"/>
        <end position="1089"/>
    </location>
</feature>
<organism evidence="13 14">
    <name type="scientific">Manihot esculenta</name>
    <name type="common">Cassava</name>
    <name type="synonym">Jatropha manihot</name>
    <dbReference type="NCBI Taxonomy" id="3983"/>
    <lineage>
        <taxon>Eukaryota</taxon>
        <taxon>Viridiplantae</taxon>
        <taxon>Streptophyta</taxon>
        <taxon>Embryophyta</taxon>
        <taxon>Tracheophyta</taxon>
        <taxon>Spermatophyta</taxon>
        <taxon>Magnoliopsida</taxon>
        <taxon>eudicotyledons</taxon>
        <taxon>Gunneridae</taxon>
        <taxon>Pentapetalae</taxon>
        <taxon>rosids</taxon>
        <taxon>fabids</taxon>
        <taxon>Malpighiales</taxon>
        <taxon>Euphorbiaceae</taxon>
        <taxon>Crotonoideae</taxon>
        <taxon>Manihoteae</taxon>
        <taxon>Manihot</taxon>
    </lineage>
</organism>
<dbReference type="CDD" id="cd03232">
    <property type="entry name" value="ABCG_PDR_domain2"/>
    <property type="match status" value="1"/>
</dbReference>
<evidence type="ECO:0000256" key="9">
    <source>
        <dbReference type="ARBA" id="ARBA00023136"/>
    </source>
</evidence>
<dbReference type="InterPro" id="IPR043926">
    <property type="entry name" value="ABCG_dom"/>
</dbReference>
<dbReference type="Pfam" id="PF01061">
    <property type="entry name" value="ABC2_membrane"/>
    <property type="match status" value="2"/>
</dbReference>
<keyword evidence="14" id="KW-1185">Reference proteome</keyword>
<evidence type="ECO:0000259" key="12">
    <source>
        <dbReference type="PROSITE" id="PS50893"/>
    </source>
</evidence>
<evidence type="ECO:0000256" key="10">
    <source>
        <dbReference type="SAM" id="MobiDB-lite"/>
    </source>
</evidence>
<dbReference type="PANTHER" id="PTHR48040:SF22">
    <property type="entry name" value="ABC TRANSPORTER DOMAIN-CONTAINING PROTEIN"/>
    <property type="match status" value="1"/>
</dbReference>
<dbReference type="SMART" id="SM00382">
    <property type="entry name" value="AAA"/>
    <property type="match status" value="2"/>
</dbReference>
<dbReference type="Proteomes" id="UP000091857">
    <property type="component" value="Chromosome 4"/>
</dbReference>
<dbReference type="InterPro" id="IPR034001">
    <property type="entry name" value="ABCG_PDR_1"/>
</dbReference>
<dbReference type="InterPro" id="IPR034003">
    <property type="entry name" value="ABCG_PDR_2"/>
</dbReference>
<evidence type="ECO:0000256" key="5">
    <source>
        <dbReference type="ARBA" id="ARBA00022737"/>
    </source>
</evidence>
<evidence type="ECO:0000256" key="2">
    <source>
        <dbReference type="ARBA" id="ARBA00006012"/>
    </source>
</evidence>
<dbReference type="SUPFAM" id="SSF52540">
    <property type="entry name" value="P-loop containing nucleoside triphosphate hydrolases"/>
    <property type="match status" value="2"/>
</dbReference>
<dbReference type="Gramene" id="Manes.04G101900.1.v8.1">
    <property type="protein sequence ID" value="Manes.04G101900.1.v8.1.CDS"/>
    <property type="gene ID" value="Manes.04G101900.v8.1"/>
</dbReference>
<dbReference type="GO" id="GO:0016020">
    <property type="term" value="C:membrane"/>
    <property type="evidence" value="ECO:0007669"/>
    <property type="project" value="UniProtKB-SubCell"/>
</dbReference>
<comment type="caution">
    <text evidence="13">The sequence shown here is derived from an EMBL/GenBank/DDBJ whole genome shotgun (WGS) entry which is preliminary data.</text>
</comment>
<reference evidence="14" key="1">
    <citation type="journal article" date="2016" name="Nat. Biotechnol.">
        <title>Sequencing wild and cultivated cassava and related species reveals extensive interspecific hybridization and genetic diversity.</title>
        <authorList>
            <person name="Bredeson J.V."/>
            <person name="Lyons J.B."/>
            <person name="Prochnik S.E."/>
            <person name="Wu G.A."/>
            <person name="Ha C.M."/>
            <person name="Edsinger-Gonzales E."/>
            <person name="Grimwood J."/>
            <person name="Schmutz J."/>
            <person name="Rabbi I.Y."/>
            <person name="Egesi C."/>
            <person name="Nauluvula P."/>
            <person name="Lebot V."/>
            <person name="Ndunguru J."/>
            <person name="Mkamilo G."/>
            <person name="Bart R.S."/>
            <person name="Setter T.L."/>
            <person name="Gleadow R.M."/>
            <person name="Kulakow P."/>
            <person name="Ferguson M.E."/>
            <person name="Rounsley S."/>
            <person name="Rokhsar D.S."/>
        </authorList>
    </citation>
    <scope>NUCLEOTIDE SEQUENCE [LARGE SCALE GENOMIC DNA]</scope>
    <source>
        <strain evidence="14">cv. AM560-2</strain>
    </source>
</reference>
<dbReference type="FunFam" id="3.40.50.300:FF:000179">
    <property type="entry name" value="ABC transporter G family member 34"/>
    <property type="match status" value="1"/>
</dbReference>
<dbReference type="CDD" id="cd03233">
    <property type="entry name" value="ABCG_PDR_domain1"/>
    <property type="match status" value="1"/>
</dbReference>